<dbReference type="PROSITE" id="PS50181">
    <property type="entry name" value="FBOX"/>
    <property type="match status" value="1"/>
</dbReference>
<dbReference type="InterPro" id="IPR036047">
    <property type="entry name" value="F-box-like_dom_sf"/>
</dbReference>
<accession>A0A6G0XHK4</accession>
<organism evidence="2 3">
    <name type="scientific">Aphanomyces euteiches</name>
    <dbReference type="NCBI Taxonomy" id="100861"/>
    <lineage>
        <taxon>Eukaryota</taxon>
        <taxon>Sar</taxon>
        <taxon>Stramenopiles</taxon>
        <taxon>Oomycota</taxon>
        <taxon>Saprolegniomycetes</taxon>
        <taxon>Saprolegniales</taxon>
        <taxon>Verrucalvaceae</taxon>
        <taxon>Aphanomyces</taxon>
    </lineage>
</organism>
<dbReference type="PANTHER" id="PTHR39741">
    <property type="entry name" value="F-BOX DOMAIN CONTAINING PROTEIN, EXPRESSED"/>
    <property type="match status" value="1"/>
</dbReference>
<dbReference type="EMBL" id="VJMJ01000063">
    <property type="protein sequence ID" value="KAF0739706.1"/>
    <property type="molecule type" value="Genomic_DNA"/>
</dbReference>
<dbReference type="Pfam" id="PF12937">
    <property type="entry name" value="F-box-like"/>
    <property type="match status" value="1"/>
</dbReference>
<reference evidence="2 3" key="1">
    <citation type="submission" date="2019-07" db="EMBL/GenBank/DDBJ databases">
        <title>Genomics analysis of Aphanomyces spp. identifies a new class of oomycete effector associated with host adaptation.</title>
        <authorList>
            <person name="Gaulin E."/>
        </authorList>
    </citation>
    <scope>NUCLEOTIDE SEQUENCE [LARGE SCALE GENOMIC DNA]</scope>
    <source>
        <strain evidence="2 3">ATCC 201684</strain>
    </source>
</reference>
<dbReference type="Gene3D" id="1.20.1280.50">
    <property type="match status" value="1"/>
</dbReference>
<sequence length="279" mass="31770">MNRIVDLPTECVDHIALYLDHDDLHALELTCSLLRQCCLLGAYWKKLAQQLLTTTSSREFKWKNLACACASMEESDQQAKQASLLQHVHEASSVDRADAESPSNTLHISHCYREMRRLRSESACQNLFDYTIQRLMCSCPSGHCYWSSAPSFSRAHDDFIEYAILGPCILAAIGLIPYKAFWQLGSPGYAPLEVSISLIRADAQVYYTSPCYSVANSMELQTFDLPQRVLLLQDTRVRVNFLGKRQYEYDMLESDEPRRYYCCLSYVGVTGLLLPSDFL</sequence>
<evidence type="ECO:0000313" key="3">
    <source>
        <dbReference type="Proteomes" id="UP000481153"/>
    </source>
</evidence>
<evidence type="ECO:0000313" key="2">
    <source>
        <dbReference type="EMBL" id="KAF0739706.1"/>
    </source>
</evidence>
<dbReference type="AlphaFoldDB" id="A0A6G0XHK4"/>
<proteinExistence type="predicted"/>
<keyword evidence="3" id="KW-1185">Reference proteome</keyword>
<evidence type="ECO:0000259" key="1">
    <source>
        <dbReference type="PROSITE" id="PS50181"/>
    </source>
</evidence>
<dbReference type="SUPFAM" id="SSF81383">
    <property type="entry name" value="F-box domain"/>
    <property type="match status" value="1"/>
</dbReference>
<name>A0A6G0XHK4_9STRA</name>
<gene>
    <name evidence="2" type="ORF">Ae201684_004874</name>
</gene>
<dbReference type="PANTHER" id="PTHR39741:SF2">
    <property type="entry name" value="F-BOX DOMAIN-CONTAINING PROTEIN"/>
    <property type="match status" value="1"/>
</dbReference>
<dbReference type="VEuPathDB" id="FungiDB:AeMF1_018170"/>
<protein>
    <recommendedName>
        <fullName evidence="1">F-box domain-containing protein</fullName>
    </recommendedName>
</protein>
<comment type="caution">
    <text evidence="2">The sequence shown here is derived from an EMBL/GenBank/DDBJ whole genome shotgun (WGS) entry which is preliminary data.</text>
</comment>
<dbReference type="InterPro" id="IPR055336">
    <property type="entry name" value="At4g00755-like"/>
</dbReference>
<dbReference type="InterPro" id="IPR001810">
    <property type="entry name" value="F-box_dom"/>
</dbReference>
<dbReference type="Proteomes" id="UP000481153">
    <property type="component" value="Unassembled WGS sequence"/>
</dbReference>
<feature type="domain" description="F-box" evidence="1">
    <location>
        <begin position="1"/>
        <end position="47"/>
    </location>
</feature>